<evidence type="ECO:0000313" key="1">
    <source>
        <dbReference type="EMBL" id="SJN14367.1"/>
    </source>
</evidence>
<name>A0A1R4I3D3_9GAMM</name>
<protein>
    <submittedName>
        <fullName evidence="1">Uncharacterized protein</fullName>
    </submittedName>
</protein>
<organism evidence="1 2">
    <name type="scientific">Halomonas citrativorans</name>
    <dbReference type="NCBI Taxonomy" id="2742612"/>
    <lineage>
        <taxon>Bacteria</taxon>
        <taxon>Pseudomonadati</taxon>
        <taxon>Pseudomonadota</taxon>
        <taxon>Gammaproteobacteria</taxon>
        <taxon>Oceanospirillales</taxon>
        <taxon>Halomonadaceae</taxon>
        <taxon>Halomonas</taxon>
    </lineage>
</organism>
<proteinExistence type="predicted"/>
<sequence length="45" mass="4841">MLAQSQEVFSESCLKDAIKSHFNNCAGIIILNRAGVCEALSRNAS</sequence>
<gene>
    <name evidence="1" type="ORF">CZ787_14790</name>
</gene>
<dbReference type="EMBL" id="FUKM01000057">
    <property type="protein sequence ID" value="SJN14367.1"/>
    <property type="molecule type" value="Genomic_DNA"/>
</dbReference>
<dbReference type="Proteomes" id="UP000196331">
    <property type="component" value="Unassembled WGS sequence"/>
</dbReference>
<evidence type="ECO:0000313" key="2">
    <source>
        <dbReference type="Proteomes" id="UP000196331"/>
    </source>
</evidence>
<reference evidence="1 2" key="1">
    <citation type="submission" date="2017-02" db="EMBL/GenBank/DDBJ databases">
        <authorList>
            <person name="Dridi B."/>
        </authorList>
    </citation>
    <scope>NUCLEOTIDE SEQUENCE [LARGE SCALE GENOMIC DNA]</scope>
    <source>
        <strain evidence="1 2">JB380</strain>
    </source>
</reference>
<dbReference type="AlphaFoldDB" id="A0A1R4I3D3"/>
<comment type="caution">
    <text evidence="1">The sequence shown here is derived from an EMBL/GenBank/DDBJ whole genome shotgun (WGS) entry which is preliminary data.</text>
</comment>
<accession>A0A1R4I3D3</accession>